<feature type="compositionally biased region" description="Acidic residues" evidence="1">
    <location>
        <begin position="220"/>
        <end position="244"/>
    </location>
</feature>
<proteinExistence type="predicted"/>
<dbReference type="EMBL" id="CAAALY010292796">
    <property type="protein sequence ID" value="VEL44249.1"/>
    <property type="molecule type" value="Genomic_DNA"/>
</dbReference>
<gene>
    <name evidence="2" type="ORF">PXEA_LOCUS37689</name>
</gene>
<feature type="region of interest" description="Disordered" evidence="1">
    <location>
        <begin position="192"/>
        <end position="244"/>
    </location>
</feature>
<name>A0A3S5FHG0_9PLAT</name>
<accession>A0A3S5FHG0</accession>
<protein>
    <submittedName>
        <fullName evidence="2">Uncharacterized protein</fullName>
    </submittedName>
</protein>
<evidence type="ECO:0000313" key="3">
    <source>
        <dbReference type="Proteomes" id="UP000784294"/>
    </source>
</evidence>
<keyword evidence="3" id="KW-1185">Reference proteome</keyword>
<feature type="compositionally biased region" description="Basic and acidic residues" evidence="1">
    <location>
        <begin position="103"/>
        <end position="119"/>
    </location>
</feature>
<feature type="compositionally biased region" description="Basic and acidic residues" evidence="1">
    <location>
        <begin position="11"/>
        <end position="29"/>
    </location>
</feature>
<dbReference type="AlphaFoldDB" id="A0A3S5FHG0"/>
<organism evidence="2 3">
    <name type="scientific">Protopolystoma xenopodis</name>
    <dbReference type="NCBI Taxonomy" id="117903"/>
    <lineage>
        <taxon>Eukaryota</taxon>
        <taxon>Metazoa</taxon>
        <taxon>Spiralia</taxon>
        <taxon>Lophotrochozoa</taxon>
        <taxon>Platyhelminthes</taxon>
        <taxon>Monogenea</taxon>
        <taxon>Polyopisthocotylea</taxon>
        <taxon>Polystomatidea</taxon>
        <taxon>Polystomatidae</taxon>
        <taxon>Protopolystoma</taxon>
    </lineage>
</organism>
<dbReference type="Proteomes" id="UP000784294">
    <property type="component" value="Unassembled WGS sequence"/>
</dbReference>
<feature type="region of interest" description="Disordered" evidence="1">
    <location>
        <begin position="103"/>
        <end position="122"/>
    </location>
</feature>
<comment type="caution">
    <text evidence="2">The sequence shown here is derived from an EMBL/GenBank/DDBJ whole genome shotgun (WGS) entry which is preliminary data.</text>
</comment>
<evidence type="ECO:0000313" key="2">
    <source>
        <dbReference type="EMBL" id="VEL44249.1"/>
    </source>
</evidence>
<sequence>MRCGEVWRGGEGGREAERQRKGERGQSEKAGWRVSVRPLQCVTLCGCVCPRLPSPSWPAKCSPLYVQTQADSGEDVVNVEEGRRIRGGDESVDVFLVSTLEGRGTRHEGEKRGRGQEGKRKGRRRLTHFWRILMHVTGESWRATAAAAEAAAAAAAVAIVSNVNGESERETFQGGHSVRQCECVRGGRRDATRRQRSSAAYSRLSRPANSIVCPTSDMATAEEDDDDVAEDDDDDDDDDDNDGD</sequence>
<reference evidence="2" key="1">
    <citation type="submission" date="2018-11" db="EMBL/GenBank/DDBJ databases">
        <authorList>
            <consortium name="Pathogen Informatics"/>
        </authorList>
    </citation>
    <scope>NUCLEOTIDE SEQUENCE</scope>
</reference>
<feature type="region of interest" description="Disordered" evidence="1">
    <location>
        <begin position="1"/>
        <end position="29"/>
    </location>
</feature>
<evidence type="ECO:0000256" key="1">
    <source>
        <dbReference type="SAM" id="MobiDB-lite"/>
    </source>
</evidence>
<feature type="non-terminal residue" evidence="2">
    <location>
        <position position="1"/>
    </location>
</feature>